<organism evidence="2 3">
    <name type="scientific">Lysinibacillus zambalensis</name>
    <dbReference type="NCBI Taxonomy" id="3160866"/>
    <lineage>
        <taxon>Bacteria</taxon>
        <taxon>Bacillati</taxon>
        <taxon>Bacillota</taxon>
        <taxon>Bacilli</taxon>
        <taxon>Bacillales</taxon>
        <taxon>Bacillaceae</taxon>
        <taxon>Lysinibacillus</taxon>
    </lineage>
</organism>
<gene>
    <name evidence="2" type="ORF">ABNX05_01350</name>
</gene>
<dbReference type="InterPro" id="IPR014900">
    <property type="entry name" value="VLTF-3_Zn_ribbon"/>
</dbReference>
<dbReference type="Pfam" id="PF08792">
    <property type="entry name" value="A2L_zn_ribbon"/>
    <property type="match status" value="1"/>
</dbReference>
<dbReference type="EMBL" id="JBEGDG010000001">
    <property type="protein sequence ID" value="MEQ6353258.1"/>
    <property type="molecule type" value="Genomic_DNA"/>
</dbReference>
<evidence type="ECO:0000259" key="1">
    <source>
        <dbReference type="Pfam" id="PF08792"/>
    </source>
</evidence>
<protein>
    <recommendedName>
        <fullName evidence="1">Viral late gene transcription factor 3 zinc ribbon domain-containing protein</fullName>
    </recommendedName>
</protein>
<accession>A0ABV1ML79</accession>
<feature type="domain" description="Viral late gene transcription factor 3 zinc ribbon" evidence="1">
    <location>
        <begin position="24"/>
        <end position="51"/>
    </location>
</feature>
<dbReference type="RefSeq" id="WP_349658041.1">
    <property type="nucleotide sequence ID" value="NZ_JBEGDG010000001.1"/>
</dbReference>
<dbReference type="Proteomes" id="UP001478862">
    <property type="component" value="Unassembled WGS sequence"/>
</dbReference>
<evidence type="ECO:0000313" key="3">
    <source>
        <dbReference type="Proteomes" id="UP001478862"/>
    </source>
</evidence>
<name>A0ABV1ML79_9BACI</name>
<sequence length="80" mass="9445">MKIVEKYGKVIVGDFEFYGQIEHDKYCSKCKFNLVYYDDFDAYFCPKCNSWTESKCSDSNCKYCSNRPENPLTSFSIDEK</sequence>
<keyword evidence="3" id="KW-1185">Reference proteome</keyword>
<evidence type="ECO:0000313" key="2">
    <source>
        <dbReference type="EMBL" id="MEQ6353258.1"/>
    </source>
</evidence>
<reference evidence="2 3" key="1">
    <citation type="submission" date="2024-06" db="EMBL/GenBank/DDBJ databases">
        <title>Lysinibacillus zambalefons sp. nov., a Novel Firmicute Isolated from the Poon Bato Zambales Hyperalkaline Spring.</title>
        <authorList>
            <person name="Aja J.A."/>
            <person name="Lazaro J.E.H."/>
            <person name="Llorin L.D."/>
            <person name="Lim K.R."/>
            <person name="Teodosio J."/>
            <person name="Dalisay D.S."/>
        </authorList>
    </citation>
    <scope>NUCLEOTIDE SEQUENCE [LARGE SCALE GENOMIC DNA]</scope>
    <source>
        <strain evidence="2 3">M3</strain>
    </source>
</reference>
<proteinExistence type="predicted"/>
<comment type="caution">
    <text evidence="2">The sequence shown here is derived from an EMBL/GenBank/DDBJ whole genome shotgun (WGS) entry which is preliminary data.</text>
</comment>